<dbReference type="SUPFAM" id="SSF56935">
    <property type="entry name" value="Porins"/>
    <property type="match status" value="1"/>
</dbReference>
<organism evidence="3 4">
    <name type="scientific">Candidatus Jettenia caeni</name>
    <dbReference type="NCBI Taxonomy" id="247490"/>
    <lineage>
        <taxon>Bacteria</taxon>
        <taxon>Pseudomonadati</taxon>
        <taxon>Planctomycetota</taxon>
        <taxon>Candidatus Brocadiia</taxon>
        <taxon>Candidatus Brocadiales</taxon>
        <taxon>Candidatus Brocadiaceae</taxon>
        <taxon>Candidatus Jettenia</taxon>
    </lineage>
</organism>
<feature type="chain" id="PRO_5003671837" description="Phosphate-selective porin O and P" evidence="2">
    <location>
        <begin position="26"/>
        <end position="491"/>
    </location>
</feature>
<reference evidence="3 4" key="1">
    <citation type="journal article" date="2012" name="FEBS Lett.">
        <title>Anammox organism KSU-1 expresses a NirK-type copper-containing nitrite reductase instead of a NirS-type with cytochrome cd1.</title>
        <authorList>
            <person name="Hira D."/>
            <person name="Toh H."/>
            <person name="Migita C.T."/>
            <person name="Okubo H."/>
            <person name="Nishiyama T."/>
            <person name="Hattori M."/>
            <person name="Furukawa K."/>
            <person name="Fujii T."/>
        </authorList>
    </citation>
    <scope>NUCLEOTIDE SEQUENCE [LARGE SCALE GENOMIC DNA]</scope>
</reference>
<name>I3IR95_9BACT</name>
<comment type="caution">
    <text evidence="3">The sequence shown here is derived from an EMBL/GenBank/DDBJ whole genome shotgun (WGS) entry which is preliminary data.</text>
</comment>
<dbReference type="AlphaFoldDB" id="I3IR95"/>
<dbReference type="EMBL" id="BAFH01000004">
    <property type="protein sequence ID" value="GAB64240.1"/>
    <property type="molecule type" value="Genomic_DNA"/>
</dbReference>
<keyword evidence="2" id="KW-0732">Signal</keyword>
<feature type="coiled-coil region" evidence="1">
    <location>
        <begin position="30"/>
        <end position="85"/>
    </location>
</feature>
<keyword evidence="4" id="KW-1185">Reference proteome</keyword>
<evidence type="ECO:0000313" key="4">
    <source>
        <dbReference type="Proteomes" id="UP000002985"/>
    </source>
</evidence>
<proteinExistence type="predicted"/>
<evidence type="ECO:0000313" key="3">
    <source>
        <dbReference type="EMBL" id="GAB64240.1"/>
    </source>
</evidence>
<feature type="signal peptide" evidence="2">
    <location>
        <begin position="1"/>
        <end position="25"/>
    </location>
</feature>
<dbReference type="STRING" id="247490.KSU1_D0931"/>
<accession>I3IR95</accession>
<protein>
    <recommendedName>
        <fullName evidence="5">Phosphate-selective porin O and P</fullName>
    </recommendedName>
</protein>
<evidence type="ECO:0000256" key="1">
    <source>
        <dbReference type="SAM" id="Coils"/>
    </source>
</evidence>
<evidence type="ECO:0008006" key="5">
    <source>
        <dbReference type="Google" id="ProtNLM"/>
    </source>
</evidence>
<dbReference type="Proteomes" id="UP000002985">
    <property type="component" value="Unassembled WGS sequence"/>
</dbReference>
<sequence length="491" mass="55380">MRYIRYLMFMAVPLFVALSIADVFAESAETEALSDKVDKLERELAELKDLLKQQVERDTQKEKEIESLKAKDTQKDQEIASLKEDVQRGTTYPEIPYAGEPAERSYFAEKTAELEKKKLGPAFSGPYTKPFLRRFGRNTYLGGYMDFEFWQSENNSSGKHGFDQHRFIPFIYSDISDRVKLAAELEFEHGGVGGGRDGEVILEFATVDFLITDWINWRGGFLLTPLGKFNLVHDSPLQDLTDRPLVNQFIIPTTLTDAGMGFFGSLYPSELSKLDYEIYITNGVFHGLDDDGTPHFALSNGLRGSRGGFEFDNENQSPGVVGRVAYSPFIGLELGGSAYTQRYDDANENQITISAIDFAYQRGAFELVGEGAYAFIETNTAAETAGIADSMWGYYVEGRYHFMPPVLRAWAPQIFTENSTFTGVVRWDQVQTSALAGGERVNHLRTRITPGLNYRYTEDTVFKFDYQINVEQKELADVGNNAFVFSVATYF</sequence>
<gene>
    <name evidence="3" type="ORF">KSU1_D0931</name>
</gene>
<evidence type="ECO:0000256" key="2">
    <source>
        <dbReference type="SAM" id="SignalP"/>
    </source>
</evidence>
<dbReference type="eggNOG" id="COG2433">
    <property type="taxonomic scope" value="Bacteria"/>
</dbReference>
<keyword evidence="1" id="KW-0175">Coiled coil</keyword>